<dbReference type="Pfam" id="PF06629">
    <property type="entry name" value="MipA"/>
    <property type="match status" value="1"/>
</dbReference>
<dbReference type="InterPro" id="IPR010583">
    <property type="entry name" value="MipA"/>
</dbReference>
<proteinExistence type="inferred from homology"/>
<accession>A0ABV8SW06</accession>
<evidence type="ECO:0000256" key="1">
    <source>
        <dbReference type="ARBA" id="ARBA00004442"/>
    </source>
</evidence>
<evidence type="ECO:0000256" key="4">
    <source>
        <dbReference type="ARBA" id="ARBA00023136"/>
    </source>
</evidence>
<reference evidence="8" key="1">
    <citation type="journal article" date="2019" name="Int. J. Syst. Evol. Microbiol.">
        <title>The Global Catalogue of Microorganisms (GCM) 10K type strain sequencing project: providing services to taxonomists for standard genome sequencing and annotation.</title>
        <authorList>
            <consortium name="The Broad Institute Genomics Platform"/>
            <consortium name="The Broad Institute Genome Sequencing Center for Infectious Disease"/>
            <person name="Wu L."/>
            <person name="Ma J."/>
        </authorList>
    </citation>
    <scope>NUCLEOTIDE SEQUENCE [LARGE SCALE GENOMIC DNA]</scope>
    <source>
        <strain evidence="8">CGMCC 1.10759</strain>
    </source>
</reference>
<comment type="similarity">
    <text evidence="2">Belongs to the MipA/OmpV family.</text>
</comment>
<evidence type="ECO:0000256" key="5">
    <source>
        <dbReference type="ARBA" id="ARBA00023237"/>
    </source>
</evidence>
<gene>
    <name evidence="7" type="ORF">ACFPN2_22150</name>
</gene>
<sequence length="258" mass="28031">MKHFTPYHVAVLAVLAACNASADESSARWGLGLGAIASDNPYVGRGVRYSPVPLITYDSERLFFKGITAGVHLLDTSALEIDLIAEANFDGIDAEDFGARELAENGIDRALLSDRKDSADVGFDVSFASGYGELKFQALADVLDASGGYELSASYGYPFRLSERLVLTPSVGAKWLSADRADYYYGILDEEIARAVPRYRPGSVVIPEVGLDLQYSFADRWALLGNLKYRALPGKVEESPLLDSGQSIRLFIGVLRAF</sequence>
<evidence type="ECO:0000313" key="8">
    <source>
        <dbReference type="Proteomes" id="UP001595904"/>
    </source>
</evidence>
<dbReference type="PANTHER" id="PTHR38776:SF1">
    <property type="entry name" value="MLTA-INTERACTING PROTEIN-RELATED"/>
    <property type="match status" value="1"/>
</dbReference>
<keyword evidence="5" id="KW-0998">Cell outer membrane</keyword>
<dbReference type="PROSITE" id="PS51257">
    <property type="entry name" value="PROKAR_LIPOPROTEIN"/>
    <property type="match status" value="1"/>
</dbReference>
<comment type="caution">
    <text evidence="7">The sequence shown here is derived from an EMBL/GenBank/DDBJ whole genome shotgun (WGS) entry which is preliminary data.</text>
</comment>
<dbReference type="Proteomes" id="UP001595904">
    <property type="component" value="Unassembled WGS sequence"/>
</dbReference>
<comment type="subcellular location">
    <subcellularLocation>
        <location evidence="1">Cell outer membrane</location>
    </subcellularLocation>
</comment>
<dbReference type="EMBL" id="JBHSDU010000010">
    <property type="protein sequence ID" value="MFC4311803.1"/>
    <property type="molecule type" value="Genomic_DNA"/>
</dbReference>
<dbReference type="PANTHER" id="PTHR38776">
    <property type="entry name" value="MLTA-INTERACTING PROTEIN-RELATED"/>
    <property type="match status" value="1"/>
</dbReference>
<organism evidence="7 8">
    <name type="scientific">Steroidobacter flavus</name>
    <dbReference type="NCBI Taxonomy" id="1842136"/>
    <lineage>
        <taxon>Bacteria</taxon>
        <taxon>Pseudomonadati</taxon>
        <taxon>Pseudomonadota</taxon>
        <taxon>Gammaproteobacteria</taxon>
        <taxon>Steroidobacterales</taxon>
        <taxon>Steroidobacteraceae</taxon>
        <taxon>Steroidobacter</taxon>
    </lineage>
</organism>
<feature type="signal peptide" evidence="6">
    <location>
        <begin position="1"/>
        <end position="22"/>
    </location>
</feature>
<name>A0ABV8SW06_9GAMM</name>
<feature type="chain" id="PRO_5046516905" evidence="6">
    <location>
        <begin position="23"/>
        <end position="258"/>
    </location>
</feature>
<evidence type="ECO:0000256" key="2">
    <source>
        <dbReference type="ARBA" id="ARBA00005722"/>
    </source>
</evidence>
<keyword evidence="8" id="KW-1185">Reference proteome</keyword>
<protein>
    <submittedName>
        <fullName evidence="7">MipA/OmpV family protein</fullName>
    </submittedName>
</protein>
<dbReference type="RefSeq" id="WP_380600657.1">
    <property type="nucleotide sequence ID" value="NZ_JBHSDU010000010.1"/>
</dbReference>
<keyword evidence="4" id="KW-0472">Membrane</keyword>
<keyword evidence="3 6" id="KW-0732">Signal</keyword>
<evidence type="ECO:0000256" key="3">
    <source>
        <dbReference type="ARBA" id="ARBA00022729"/>
    </source>
</evidence>
<evidence type="ECO:0000256" key="6">
    <source>
        <dbReference type="SAM" id="SignalP"/>
    </source>
</evidence>
<evidence type="ECO:0000313" key="7">
    <source>
        <dbReference type="EMBL" id="MFC4311803.1"/>
    </source>
</evidence>